<dbReference type="Gene3D" id="3.40.50.620">
    <property type="entry name" value="HUPs"/>
    <property type="match status" value="2"/>
</dbReference>
<dbReference type="InterPro" id="IPR014729">
    <property type="entry name" value="Rossmann-like_a/b/a_fold"/>
</dbReference>
<comment type="caution">
    <text evidence="3">The sequence shown here is derived from an EMBL/GenBank/DDBJ whole genome shotgun (WGS) entry which is preliminary data.</text>
</comment>
<dbReference type="InterPro" id="IPR006016">
    <property type="entry name" value="UspA"/>
</dbReference>
<feature type="domain" description="UspA" evidence="2">
    <location>
        <begin position="177"/>
        <end position="311"/>
    </location>
</feature>
<reference evidence="3" key="1">
    <citation type="submission" date="2022-11" db="EMBL/GenBank/DDBJ databases">
        <title>Candidatus Alkanophaga archaea from heated hydrothermal vent sediment oxidize petroleum alkanes.</title>
        <authorList>
            <person name="Zehnle H."/>
            <person name="Laso-Perez R."/>
            <person name="Lipp J."/>
            <person name="Teske A."/>
            <person name="Wegener G."/>
        </authorList>
    </citation>
    <scope>NUCLEOTIDE SEQUENCE</scope>
    <source>
        <strain evidence="3">MCA70</strain>
    </source>
</reference>
<dbReference type="CDD" id="cd00293">
    <property type="entry name" value="USP-like"/>
    <property type="match status" value="2"/>
</dbReference>
<feature type="domain" description="UspA" evidence="2">
    <location>
        <begin position="7"/>
        <end position="156"/>
    </location>
</feature>
<sequence>MKDTYTFKKVLLPVDESIFSKRAAIFAGKFLRYFSKELSELTILHIIRPGYLTTHKKRVDLRVEFFKKTELFKKLKDEFLNEKIKPFLDTYEKILKDSGFTAKISKRVEEGEPGNRIIEILSKEDYSTVFLSRRGIGLTESLVMGSVSTKVVYNTRKQIVYLIGEKFSEEKEISNLKILIPVDGSEYSKKAVEHGVYLVKRIVKKIKEVKLLRVINLDVYYERLEQGIDPEKEAEETLLVSRKKFLDEYIPDKLIHTQILIGIPSEEIIKEIKENAYDLVILGRRGRSPLKDLIMGGVSSAVIYNCKEPTIAIINL</sequence>
<evidence type="ECO:0000256" key="1">
    <source>
        <dbReference type="ARBA" id="ARBA00008791"/>
    </source>
</evidence>
<dbReference type="EMBL" id="JAPHEG010000001">
    <property type="protein sequence ID" value="MDF2952957.1"/>
    <property type="molecule type" value="Genomic_DNA"/>
</dbReference>
<name>A0AAE3NYY3_9BACT</name>
<dbReference type="AlphaFoldDB" id="A0AAE3NYY3"/>
<proteinExistence type="inferred from homology"/>
<evidence type="ECO:0000313" key="3">
    <source>
        <dbReference type="EMBL" id="MDF2952957.1"/>
    </source>
</evidence>
<evidence type="ECO:0000259" key="2">
    <source>
        <dbReference type="Pfam" id="PF00582"/>
    </source>
</evidence>
<dbReference type="Proteomes" id="UP001144110">
    <property type="component" value="Unassembled WGS sequence"/>
</dbReference>
<dbReference type="PANTHER" id="PTHR46268:SF6">
    <property type="entry name" value="UNIVERSAL STRESS PROTEIN UP12"/>
    <property type="match status" value="1"/>
</dbReference>
<dbReference type="InterPro" id="IPR006015">
    <property type="entry name" value="Universal_stress_UspA"/>
</dbReference>
<dbReference type="Pfam" id="PF00582">
    <property type="entry name" value="Usp"/>
    <property type="match status" value="2"/>
</dbReference>
<comment type="similarity">
    <text evidence="1">Belongs to the universal stress protein A family.</text>
</comment>
<evidence type="ECO:0000313" key="4">
    <source>
        <dbReference type="Proteomes" id="UP001144110"/>
    </source>
</evidence>
<dbReference type="PRINTS" id="PR01438">
    <property type="entry name" value="UNVRSLSTRESS"/>
</dbReference>
<accession>A0AAE3NYY3</accession>
<dbReference type="SUPFAM" id="SSF52402">
    <property type="entry name" value="Adenine nucleotide alpha hydrolases-like"/>
    <property type="match status" value="2"/>
</dbReference>
<gene>
    <name evidence="3" type="ORF">OD816_000202</name>
</gene>
<dbReference type="PANTHER" id="PTHR46268">
    <property type="entry name" value="STRESS RESPONSE PROTEIN NHAX"/>
    <property type="match status" value="1"/>
</dbReference>
<protein>
    <submittedName>
        <fullName evidence="3">Nucleotide-binding universal stress protein</fullName>
    </submittedName>
</protein>
<organism evidence="3 4">
    <name type="scientific">Candidatus Thermodesulfobacterium syntrophicum</name>
    <dbReference type="NCBI Taxonomy" id="3060442"/>
    <lineage>
        <taxon>Bacteria</taxon>
        <taxon>Pseudomonadati</taxon>
        <taxon>Thermodesulfobacteriota</taxon>
        <taxon>Thermodesulfobacteria</taxon>
        <taxon>Thermodesulfobacteriales</taxon>
        <taxon>Thermodesulfobacteriaceae</taxon>
        <taxon>Thermodesulfobacterium</taxon>
    </lineage>
</organism>